<dbReference type="Pfam" id="PF01276">
    <property type="entry name" value="OKR_DC_1"/>
    <property type="match status" value="1"/>
</dbReference>
<feature type="domain" description="Orn/Lys/Arg decarboxylases family 1 pyridoxal-P attachment site" evidence="6">
    <location>
        <begin position="239"/>
        <end position="253"/>
    </location>
</feature>
<protein>
    <recommendedName>
        <fullName evidence="6">Orn/Lys/Arg decarboxylases family 1 pyridoxal-P attachment site domain-containing protein</fullName>
    </recommendedName>
</protein>
<dbReference type="Pfam" id="PF03711">
    <property type="entry name" value="OKR_DC_1_C"/>
    <property type="match status" value="1"/>
</dbReference>
<dbReference type="InterPro" id="IPR015421">
    <property type="entry name" value="PyrdxlP-dep_Trfase_major"/>
</dbReference>
<dbReference type="PROSITE" id="PS00703">
    <property type="entry name" value="OKR_DC_1"/>
    <property type="match status" value="1"/>
</dbReference>
<dbReference type="Gene3D" id="3.90.100.10">
    <property type="entry name" value="Orn/Lys/Arg decarboxylase, C-terminal domain"/>
    <property type="match status" value="1"/>
</dbReference>
<dbReference type="OrthoDB" id="5978656at2759"/>
<evidence type="ECO:0000259" key="6">
    <source>
        <dbReference type="PROSITE" id="PS00703"/>
    </source>
</evidence>
<proteinExistence type="inferred from homology"/>
<gene>
    <name evidence="7" type="ORF">KFE25_007070</name>
</gene>
<dbReference type="InterPro" id="IPR036633">
    <property type="entry name" value="Prn/Lys/Arg_de-COase_C_sf"/>
</dbReference>
<organism evidence="7 8">
    <name type="scientific">Diacronema lutheri</name>
    <name type="common">Unicellular marine alga</name>
    <name type="synonym">Monochrysis lutheri</name>
    <dbReference type="NCBI Taxonomy" id="2081491"/>
    <lineage>
        <taxon>Eukaryota</taxon>
        <taxon>Haptista</taxon>
        <taxon>Haptophyta</taxon>
        <taxon>Pavlovophyceae</taxon>
        <taxon>Pavlovales</taxon>
        <taxon>Pavlovaceae</taxon>
        <taxon>Diacronema</taxon>
    </lineage>
</organism>
<keyword evidence="8" id="KW-1185">Reference proteome</keyword>
<evidence type="ECO:0000313" key="8">
    <source>
        <dbReference type="Proteomes" id="UP000751190"/>
    </source>
</evidence>
<dbReference type="InterPro" id="IPR000310">
    <property type="entry name" value="Orn/Lys/Arg_deCO2ase_major_dom"/>
</dbReference>
<dbReference type="GO" id="GO:0016831">
    <property type="term" value="F:carboxy-lyase activity"/>
    <property type="evidence" value="ECO:0007669"/>
    <property type="project" value="UniProtKB-KW"/>
</dbReference>
<reference evidence="7" key="1">
    <citation type="submission" date="2021-05" db="EMBL/GenBank/DDBJ databases">
        <title>The genome of the haptophyte Pavlova lutheri (Diacronema luteri, Pavlovales) - a model for lipid biosynthesis in eukaryotic algae.</title>
        <authorList>
            <person name="Hulatt C.J."/>
            <person name="Posewitz M.C."/>
        </authorList>
    </citation>
    <scope>NUCLEOTIDE SEQUENCE</scope>
    <source>
        <strain evidence="7">NIVA-4/92</strain>
    </source>
</reference>
<keyword evidence="4" id="KW-0663">Pyridoxal phosphate</keyword>
<comment type="similarity">
    <text evidence="2">Belongs to the Orn/Lys/Arg decarboxylase class-I family.</text>
</comment>
<dbReference type="PANTHER" id="PTHR43277:SF4">
    <property type="entry name" value="ARGININE DECARBOXYLASE"/>
    <property type="match status" value="1"/>
</dbReference>
<dbReference type="SUPFAM" id="SSF53383">
    <property type="entry name" value="PLP-dependent transferases"/>
    <property type="match status" value="1"/>
</dbReference>
<dbReference type="OMA" id="MMEAPGG"/>
<keyword evidence="3" id="KW-0210">Decarboxylase</keyword>
<comment type="cofactor">
    <cofactor evidence="1">
        <name>pyridoxal 5'-phosphate</name>
        <dbReference type="ChEBI" id="CHEBI:597326"/>
    </cofactor>
</comment>
<dbReference type="SUPFAM" id="SSF55904">
    <property type="entry name" value="Ornithine decarboxylase C-terminal domain"/>
    <property type="match status" value="1"/>
</dbReference>
<comment type="caution">
    <text evidence="7">The sequence shown here is derived from an EMBL/GenBank/DDBJ whole genome shotgun (WGS) entry which is preliminary data.</text>
</comment>
<sequence length="531" mass="54305">MLSHLLWSSAPSALDQGRTPYVDALRSARAHVAAPFFLPGHKLGEGLPDAAAPILSCAAPYDLPELGELDNLFAPVGPLDEAQRLAAEAFGARRTWFLANGSSAGVIAAIVGCVRLAPPGARAVLLPRNAHRSAVHALVHSGAQPVWLVPEIDERTGIALGVDVHTTLHAALAEHGAGAACVLLVSPSYEGAVSDVRAAAALCAEAGVPLVVDEAHGAHLSLAPGLPEGALACGATLVVHSTHKTLGALSQAAMLHAAHTPRPAGAIGAVYAAAARALALDAAVSGALESVCSSSPSSLLLASLDAARHQIAGAGARGPRELRRAVRLAAAARRAFAREPLARPRLVALPAPARGVAATDPLRLTVDAASLGGGYALEAWLIENWGVYAELASVDHLTFVLGPGTRGAHVRLLLAALRGAQACEPARAREAARSRLDRTRLGAVLAGSTQLSTPRDAFYAQSEAVPIEDAIGRASAELVYSYPPGVPILCPGECVRAEAVALLREVRELGGTIVAADGELHTLLCLAEGAP</sequence>
<evidence type="ECO:0000256" key="4">
    <source>
        <dbReference type="ARBA" id="ARBA00022898"/>
    </source>
</evidence>
<dbReference type="InterPro" id="IPR015424">
    <property type="entry name" value="PyrdxlP-dep_Trfase"/>
</dbReference>
<dbReference type="InterPro" id="IPR008286">
    <property type="entry name" value="Prn/Lys/Arg_de-COase_C"/>
</dbReference>
<keyword evidence="5" id="KW-0456">Lyase</keyword>
<dbReference type="InterPro" id="IPR052357">
    <property type="entry name" value="Orn_Lys_Arg_decarboxylase-I"/>
</dbReference>
<evidence type="ECO:0000256" key="2">
    <source>
        <dbReference type="ARBA" id="ARBA00010671"/>
    </source>
</evidence>
<evidence type="ECO:0000313" key="7">
    <source>
        <dbReference type="EMBL" id="KAG8468018.1"/>
    </source>
</evidence>
<accession>A0A8J5XIB1</accession>
<evidence type="ECO:0000256" key="1">
    <source>
        <dbReference type="ARBA" id="ARBA00001933"/>
    </source>
</evidence>
<name>A0A8J5XIB1_DIALT</name>
<dbReference type="Gene3D" id="3.40.640.10">
    <property type="entry name" value="Type I PLP-dependent aspartate aminotransferase-like (Major domain)"/>
    <property type="match status" value="1"/>
</dbReference>
<dbReference type="PANTHER" id="PTHR43277">
    <property type="entry name" value="ARGININE DECARBOXYLASE"/>
    <property type="match status" value="1"/>
</dbReference>
<evidence type="ECO:0000256" key="5">
    <source>
        <dbReference type="ARBA" id="ARBA00023239"/>
    </source>
</evidence>
<dbReference type="AlphaFoldDB" id="A0A8J5XIB1"/>
<dbReference type="EMBL" id="JAGTXO010000005">
    <property type="protein sequence ID" value="KAG8468018.1"/>
    <property type="molecule type" value="Genomic_DNA"/>
</dbReference>
<evidence type="ECO:0000256" key="3">
    <source>
        <dbReference type="ARBA" id="ARBA00022793"/>
    </source>
</evidence>
<dbReference type="Proteomes" id="UP000751190">
    <property type="component" value="Unassembled WGS sequence"/>
</dbReference>